<feature type="coiled-coil region" evidence="1">
    <location>
        <begin position="663"/>
        <end position="690"/>
    </location>
</feature>
<evidence type="ECO:0000313" key="4">
    <source>
        <dbReference type="Proteomes" id="UP000247681"/>
    </source>
</evidence>
<evidence type="ECO:0000256" key="2">
    <source>
        <dbReference type="SAM" id="SignalP"/>
    </source>
</evidence>
<name>A0A2V4C3U9_9FLAO</name>
<keyword evidence="2" id="KW-0732">Signal</keyword>
<feature type="chain" id="PRO_5015935028" description="TonB-dependent receptor" evidence="2">
    <location>
        <begin position="22"/>
        <end position="818"/>
    </location>
</feature>
<evidence type="ECO:0008006" key="5">
    <source>
        <dbReference type="Google" id="ProtNLM"/>
    </source>
</evidence>
<protein>
    <recommendedName>
        <fullName evidence="5">TonB-dependent receptor</fullName>
    </recommendedName>
</protein>
<reference evidence="3 4" key="1">
    <citation type="submission" date="2018-05" db="EMBL/GenBank/DDBJ databases">
        <title>Flavobacterium sp. strain IMCC34758, incomplete genome.</title>
        <authorList>
            <person name="Joung Y."/>
        </authorList>
    </citation>
    <scope>NUCLEOTIDE SEQUENCE [LARGE SCALE GENOMIC DNA]</scope>
    <source>
        <strain evidence="3 4">IMCC34758</strain>
    </source>
</reference>
<keyword evidence="1" id="KW-0175">Coiled coil</keyword>
<comment type="caution">
    <text evidence="3">The sequence shown here is derived from an EMBL/GenBank/DDBJ whole genome shotgun (WGS) entry which is preliminary data.</text>
</comment>
<evidence type="ECO:0000313" key="3">
    <source>
        <dbReference type="EMBL" id="PXY46016.1"/>
    </source>
</evidence>
<feature type="signal peptide" evidence="2">
    <location>
        <begin position="1"/>
        <end position="21"/>
    </location>
</feature>
<dbReference type="Proteomes" id="UP000247681">
    <property type="component" value="Unassembled WGS sequence"/>
</dbReference>
<accession>A0A2V4C3U9</accession>
<proteinExistence type="predicted"/>
<keyword evidence="4" id="KW-1185">Reference proteome</keyword>
<dbReference type="EMBL" id="QJHL01000001">
    <property type="protein sequence ID" value="PXY46016.1"/>
    <property type="molecule type" value="Genomic_DNA"/>
</dbReference>
<gene>
    <name evidence="3" type="ORF">DMB68_02180</name>
</gene>
<organism evidence="3 4">
    <name type="scientific">Flavobacterium hydrophilum</name>
    <dbReference type="NCBI Taxonomy" id="2211445"/>
    <lineage>
        <taxon>Bacteria</taxon>
        <taxon>Pseudomonadati</taxon>
        <taxon>Bacteroidota</taxon>
        <taxon>Flavobacteriia</taxon>
        <taxon>Flavobacteriales</taxon>
        <taxon>Flavobacteriaceae</taxon>
        <taxon>Flavobacterium</taxon>
    </lineage>
</organism>
<evidence type="ECO:0000256" key="1">
    <source>
        <dbReference type="SAM" id="Coils"/>
    </source>
</evidence>
<dbReference type="OrthoDB" id="1091532at2"/>
<sequence length="818" mass="92391">MTLKKILFHTILVFISAFGFSQNFNVQELGKTKLVNVSGGATANTVFYSGNATREPFSYFLNGNININVAGLYNLPFSFSYTNQKLGYGKPVLMNRLSIHPSYKWITGHIGDVSMTFSPYTLSGHQFSGVGVDLTPQGNFKISAMYGRLLKNSEYNNLYPEIVPTYKRLGYGFKTSYAFEKVNLGVTFFKAKDEAGSLSNPIPFELGVTPKDNAAISIESSFKVLKKLQVFTEYANSSITEDLRAEGNGKESGISSFFLNKNSTTSSYDAFKGQLTYPAGKGTLGVGYERIDPNYRTLGGYYFNNDLENITINATQNILKDKVSLALNLGLQKDNLDKQKQSQMKRLVSSINADFRANEKLNLNINYSNFQSYTNSRNQFDYINQVSDYDYLDTLNFRQVNQNAAININYLLKNDKHLKKAINANFSMQDAVNQQQGKTIEGGASTYYNSGIAYTVGYPEKDLNFTGSLNNTYGKTDSGTNLIIGPTIGASKLFFDKKLTTNASTSYNTSYNNGDKQNDIINFRLNGSYIYLQNHNFNMSVITLFSNSSTQKNNDLTATFAYTYSFDKIKMRPKREPLPENGDKTVSEPILKINFKNQIFEGTRDQIIAQLKEMQLTLHSLPAESTNNLEHLLTLASLTPDDKELKEKVIDYLEAYTAEKENLEKYNNYFVEASQKLENEMNQKDEALENNYTATLGRVNSHALHGVNEADITNRTSYNSYLKLVDRNENSRNQLKNHRWMLREMAVLSKIPSKEIQQNENAAEFSKQNIEDIFKLIKEKKNAAEIVGAIELKIIPFYHDLAVKNASNDEIDLKYIQK</sequence>
<dbReference type="RefSeq" id="WP_110345032.1">
    <property type="nucleotide sequence ID" value="NZ_QJHL01000001.1"/>
</dbReference>
<dbReference type="AlphaFoldDB" id="A0A2V4C3U9"/>